<keyword evidence="2" id="KW-0812">Transmembrane</keyword>
<keyword evidence="2" id="KW-1133">Transmembrane helix</keyword>
<dbReference type="EMBL" id="JAHIBW010000026">
    <property type="protein sequence ID" value="KAG7297597.1"/>
    <property type="molecule type" value="Genomic_DNA"/>
</dbReference>
<comment type="caution">
    <text evidence="3">The sequence shown here is derived from an EMBL/GenBank/DDBJ whole genome shotgun (WGS) entry which is preliminary data.</text>
</comment>
<dbReference type="PANTHER" id="PTHR34009">
    <property type="entry name" value="PROTEIN STAR"/>
    <property type="match status" value="1"/>
</dbReference>
<dbReference type="InterPro" id="IPR053202">
    <property type="entry name" value="EGF_Rcpt_Signaling_Reg"/>
</dbReference>
<feature type="region of interest" description="Disordered" evidence="1">
    <location>
        <begin position="1"/>
        <end position="42"/>
    </location>
</feature>
<dbReference type="Proteomes" id="UP000823941">
    <property type="component" value="Chromosome 26"/>
</dbReference>
<proteinExistence type="predicted"/>
<accession>A0ABQ7PX90</accession>
<gene>
    <name evidence="3" type="ORF">JYU34_019652</name>
</gene>
<keyword evidence="4" id="KW-1185">Reference proteome</keyword>
<sequence>MAEKKAQEISIPEEQINSQADKEKPVKMQSQEKATNTEKPPPVMVPVMLPTVPVATAVPGRVAVMPIFSKTPPNDLYRRLLPAVLFLLTFVTVMTMLLVYMDTVALGAQQFRLNMSRDYELASIAQDSPSLIQYVRQVHLAPRPGPADEEPLVETESVRTLDKLFGPDYIGTFVEILPSGGASASALALQRRGWRGVLARAAPRDYLALRAVALHACLSPIDHPREVAYHEPSSPGGSFWSRVLCLPLYTVLAAADALRADYLALGGAAAPPALRALPAQGTRVKVIEYLSTDLSLRNQTAAALLARNYTLLAERPDGIMYVLQGED</sequence>
<reference evidence="3 4" key="1">
    <citation type="submission" date="2021-06" db="EMBL/GenBank/DDBJ databases">
        <title>A haploid diamondback moth (Plutella xylostella L.) genome assembly resolves 31 chromosomes and identifies a diamide resistance mutation.</title>
        <authorList>
            <person name="Ward C.M."/>
            <person name="Perry K.D."/>
            <person name="Baker G."/>
            <person name="Powis K."/>
            <person name="Heckel D.G."/>
            <person name="Baxter S.W."/>
        </authorList>
    </citation>
    <scope>NUCLEOTIDE SEQUENCE [LARGE SCALE GENOMIC DNA]</scope>
    <source>
        <strain evidence="3 4">LV</strain>
        <tissue evidence="3">Single pupa</tissue>
    </source>
</reference>
<feature type="transmembrane region" description="Helical" evidence="2">
    <location>
        <begin position="80"/>
        <end position="101"/>
    </location>
</feature>
<dbReference type="PANTHER" id="PTHR34009:SF2">
    <property type="entry name" value="PROTEIN STAR"/>
    <property type="match status" value="1"/>
</dbReference>
<evidence type="ECO:0000313" key="4">
    <source>
        <dbReference type="Proteomes" id="UP000823941"/>
    </source>
</evidence>
<evidence type="ECO:0000313" key="3">
    <source>
        <dbReference type="EMBL" id="KAG7297597.1"/>
    </source>
</evidence>
<protein>
    <recommendedName>
        <fullName evidence="5">Star</fullName>
    </recommendedName>
</protein>
<feature type="compositionally biased region" description="Polar residues" evidence="1">
    <location>
        <begin position="28"/>
        <end position="38"/>
    </location>
</feature>
<evidence type="ECO:0000256" key="2">
    <source>
        <dbReference type="SAM" id="Phobius"/>
    </source>
</evidence>
<name>A0ABQ7PX90_PLUXY</name>
<organism evidence="3 4">
    <name type="scientific">Plutella xylostella</name>
    <name type="common">Diamondback moth</name>
    <name type="synonym">Plutella maculipennis</name>
    <dbReference type="NCBI Taxonomy" id="51655"/>
    <lineage>
        <taxon>Eukaryota</taxon>
        <taxon>Metazoa</taxon>
        <taxon>Ecdysozoa</taxon>
        <taxon>Arthropoda</taxon>
        <taxon>Hexapoda</taxon>
        <taxon>Insecta</taxon>
        <taxon>Pterygota</taxon>
        <taxon>Neoptera</taxon>
        <taxon>Endopterygota</taxon>
        <taxon>Lepidoptera</taxon>
        <taxon>Glossata</taxon>
        <taxon>Ditrysia</taxon>
        <taxon>Yponomeutoidea</taxon>
        <taxon>Plutellidae</taxon>
        <taxon>Plutella</taxon>
    </lineage>
</organism>
<evidence type="ECO:0000256" key="1">
    <source>
        <dbReference type="SAM" id="MobiDB-lite"/>
    </source>
</evidence>
<evidence type="ECO:0008006" key="5">
    <source>
        <dbReference type="Google" id="ProtNLM"/>
    </source>
</evidence>
<keyword evidence="2" id="KW-0472">Membrane</keyword>